<dbReference type="GO" id="GO:0050218">
    <property type="term" value="F:propionate-CoA ligase activity"/>
    <property type="evidence" value="ECO:0007669"/>
    <property type="project" value="TreeGrafter"/>
</dbReference>
<dbReference type="SUPFAM" id="SSF56801">
    <property type="entry name" value="Acetyl-CoA synthetase-like"/>
    <property type="match status" value="1"/>
</dbReference>
<evidence type="ECO:0000259" key="1">
    <source>
        <dbReference type="Pfam" id="PF00501"/>
    </source>
</evidence>
<dbReference type="AlphaFoldDB" id="A0A2C5XME2"/>
<dbReference type="EMBL" id="NJET01000004">
    <property type="protein sequence ID" value="PHH66938.1"/>
    <property type="molecule type" value="Genomic_DNA"/>
</dbReference>
<dbReference type="PANTHER" id="PTHR43347:SF3">
    <property type="entry name" value="ACYL-COA SYNTHETASE SHORT-CHAIN FAMILY MEMBER 3, MITOCHONDRIAL"/>
    <property type="match status" value="1"/>
</dbReference>
<feature type="domain" description="AMP-dependent synthetase/ligase" evidence="1">
    <location>
        <begin position="114"/>
        <end position="540"/>
    </location>
</feature>
<dbReference type="STRING" id="1399860.A0A2C5XME2"/>
<proteinExistence type="predicted"/>
<organism evidence="2 3">
    <name type="scientific">Ophiocordyceps australis</name>
    <dbReference type="NCBI Taxonomy" id="1399860"/>
    <lineage>
        <taxon>Eukaryota</taxon>
        <taxon>Fungi</taxon>
        <taxon>Dikarya</taxon>
        <taxon>Ascomycota</taxon>
        <taxon>Pezizomycotina</taxon>
        <taxon>Sordariomycetes</taxon>
        <taxon>Hypocreomycetidae</taxon>
        <taxon>Hypocreales</taxon>
        <taxon>Ophiocordycipitaceae</taxon>
        <taxon>Ophiocordyceps</taxon>
    </lineage>
</organism>
<dbReference type="InterPro" id="IPR042099">
    <property type="entry name" value="ANL_N_sf"/>
</dbReference>
<keyword evidence="3" id="KW-1185">Reference proteome</keyword>
<dbReference type="Pfam" id="PF00501">
    <property type="entry name" value="AMP-binding"/>
    <property type="match status" value="1"/>
</dbReference>
<sequence>MGSQDEVYKLSLEGKHEFWEIQAESLEWLKKPEGLAVVQQPRRVDPYESCGTEILGKLDDETGLWEHAPQRIGSESYLKQKPSAIHANDEYMCWEWFDKGKLSICYNCVDRHAKCKEKRDNVAIFYDNPLTQVKQSWTYGQLHDQVAITAGVLKMLKVRQYDIVLLFMPMIPQTIFAMLGASRLGAVHFVVDQRMDMTIQELADLIEDSHAVGLLTTSCEVLSNGAIWSYENMVKRALMEAEKHQVKFTLVWQQQRFKWKMRWNGDCDMRDWQRTAQTVRYHDFAVDKCKPMDSSEALYIVRTKGTTGRCKQVMRDVGGYATSLQLSMKYHHGIHSAGMRVFATSSIGTELGHSMLVYGPLLMGATTMLYGGNSVTTPNAGSYWRLIKEYSINKLVTTAADLRTIYEADEEFKVLAKRADEWRFQTLDTIMIHGKELDEELQKKFKRIIGRYGGKGVHIVPSSWLWTESGIPMAGYALMPRHGWLHLGDLPTHPNQVPPGERAEIRRGSAGKPMPGFDVYVVDDEGEVLPSGRRGNLVLSMPPPPPICRTHCWDEARFYSCYLKRFRSRWFDTGDWGMMDEDGYVYVEARSDDPGDDVPSPLALGLERYLNLHPLVVQTCLVTIKAPNGPRNMLLVTLCDQVGARLFSHGQLLGELRTAAGRVELGGIVCGRRLIPLTRSCDMARRVVRQLFEQIWLGQPEAQVDVPSQVDARHVERARRLMLQHYNYLQQNPHQHRPYSLIQDQFA</sequence>
<comment type="caution">
    <text evidence="2">The sequence shown here is derived from an EMBL/GenBank/DDBJ whole genome shotgun (WGS) entry which is preliminary data.</text>
</comment>
<dbReference type="InterPro" id="IPR000873">
    <property type="entry name" value="AMP-dep_synth/lig_dom"/>
</dbReference>
<dbReference type="PANTHER" id="PTHR43347">
    <property type="entry name" value="ACYL-COA SYNTHETASE"/>
    <property type="match status" value="1"/>
</dbReference>
<evidence type="ECO:0000313" key="2">
    <source>
        <dbReference type="EMBL" id="PHH66938.1"/>
    </source>
</evidence>
<protein>
    <recommendedName>
        <fullName evidence="1">AMP-dependent synthetase/ligase domain-containing protein</fullName>
    </recommendedName>
</protein>
<dbReference type="Proteomes" id="UP000226192">
    <property type="component" value="Unassembled WGS sequence"/>
</dbReference>
<gene>
    <name evidence="2" type="ORF">CDD81_5290</name>
</gene>
<name>A0A2C5XME2_9HYPO</name>
<accession>A0A2C5XME2</accession>
<reference evidence="2 3" key="1">
    <citation type="submission" date="2017-06" db="EMBL/GenBank/DDBJ databases">
        <title>Ant-infecting Ophiocordyceps genomes reveal a high diversity of potential behavioral manipulation genes and a possible major role for enterotoxins.</title>
        <authorList>
            <person name="De Bekker C."/>
            <person name="Evans H.C."/>
            <person name="Brachmann A."/>
            <person name="Hughes D.P."/>
        </authorList>
    </citation>
    <scope>NUCLEOTIDE SEQUENCE [LARGE SCALE GENOMIC DNA]</scope>
    <source>
        <strain evidence="2 3">Map64</strain>
    </source>
</reference>
<dbReference type="Gene3D" id="3.40.50.12780">
    <property type="entry name" value="N-terminal domain of ligase-like"/>
    <property type="match status" value="1"/>
</dbReference>
<evidence type="ECO:0000313" key="3">
    <source>
        <dbReference type="Proteomes" id="UP000226192"/>
    </source>
</evidence>
<dbReference type="OrthoDB" id="1706066at2759"/>